<dbReference type="GeneID" id="24164958"/>
<dbReference type="EMBL" id="GG704913">
    <property type="protein sequence ID" value="EAS28735.3"/>
    <property type="molecule type" value="Genomic_DNA"/>
</dbReference>
<dbReference type="Proteomes" id="UP000001261">
    <property type="component" value="Unassembled WGS sequence"/>
</dbReference>
<evidence type="ECO:0000313" key="2">
    <source>
        <dbReference type="EMBL" id="EAS28735.3"/>
    </source>
</evidence>
<evidence type="ECO:0000313" key="3">
    <source>
        <dbReference type="Proteomes" id="UP000001261"/>
    </source>
</evidence>
<proteinExistence type="predicted"/>
<accession>J3K3H2</accession>
<dbReference type="STRING" id="246410.J3K3H2"/>
<dbReference type="KEGG" id="cim:CIMG_13331"/>
<sequence>MGPEEEQLICHQENPPLSELYQANLASGLISKIAKVILYTLFKYSVMAMAHCKHIMINTNNIKLVLDISIKIRSNYFSLIDAFDCPAPATTTHHLCAAPALPTTTAITPPPPPSPITTFLPFPGAVRVSTHQITGIRAPVQFTKPVLEKQKKKKEKKKKKKKKKK</sequence>
<feature type="region of interest" description="Disordered" evidence="1">
    <location>
        <begin position="144"/>
        <end position="165"/>
    </location>
</feature>
<protein>
    <submittedName>
        <fullName evidence="2">Uncharacterized protein</fullName>
    </submittedName>
</protein>
<dbReference type="VEuPathDB" id="FungiDB:CIMG_13331"/>
<dbReference type="AlphaFoldDB" id="J3K3H2"/>
<name>J3K3H2_COCIM</name>
<reference evidence="3" key="2">
    <citation type="journal article" date="2010" name="Genome Res.">
        <title>Population genomic sequencing of Coccidioides fungi reveals recent hybridization and transposon control.</title>
        <authorList>
            <person name="Neafsey D.E."/>
            <person name="Barker B.M."/>
            <person name="Sharpton T.J."/>
            <person name="Stajich J.E."/>
            <person name="Park D.J."/>
            <person name="Whiston E."/>
            <person name="Hung C.-Y."/>
            <person name="McMahan C."/>
            <person name="White J."/>
            <person name="Sykes S."/>
            <person name="Heiman D."/>
            <person name="Young S."/>
            <person name="Zeng Q."/>
            <person name="Abouelleil A."/>
            <person name="Aftuck L."/>
            <person name="Bessette D."/>
            <person name="Brown A."/>
            <person name="FitzGerald M."/>
            <person name="Lui A."/>
            <person name="Macdonald J.P."/>
            <person name="Priest M."/>
            <person name="Orbach M.J."/>
            <person name="Galgiani J.N."/>
            <person name="Kirkland T.N."/>
            <person name="Cole G.T."/>
            <person name="Birren B.W."/>
            <person name="Henn M.R."/>
            <person name="Taylor J.W."/>
            <person name="Rounsley S.D."/>
        </authorList>
    </citation>
    <scope>GENOME REANNOTATION</scope>
    <source>
        <strain evidence="3">RS</strain>
    </source>
</reference>
<evidence type="ECO:0000256" key="1">
    <source>
        <dbReference type="SAM" id="MobiDB-lite"/>
    </source>
</evidence>
<feature type="compositionally biased region" description="Basic residues" evidence="1">
    <location>
        <begin position="150"/>
        <end position="165"/>
    </location>
</feature>
<organism evidence="2 3">
    <name type="scientific">Coccidioides immitis (strain RS)</name>
    <name type="common">Valley fever fungus</name>
    <dbReference type="NCBI Taxonomy" id="246410"/>
    <lineage>
        <taxon>Eukaryota</taxon>
        <taxon>Fungi</taxon>
        <taxon>Dikarya</taxon>
        <taxon>Ascomycota</taxon>
        <taxon>Pezizomycotina</taxon>
        <taxon>Eurotiomycetes</taxon>
        <taxon>Eurotiomycetidae</taxon>
        <taxon>Onygenales</taxon>
        <taxon>Onygenaceae</taxon>
        <taxon>Coccidioides</taxon>
    </lineage>
</organism>
<gene>
    <name evidence="2" type="ORF">CIMG_13331</name>
</gene>
<dbReference type="RefSeq" id="XP_001240318.2">
    <property type="nucleotide sequence ID" value="XM_001240317.2"/>
</dbReference>
<dbReference type="OrthoDB" id="4210308at2759"/>
<reference evidence="3" key="1">
    <citation type="journal article" date="2009" name="Genome Res.">
        <title>Comparative genomic analyses of the human fungal pathogens Coccidioides and their relatives.</title>
        <authorList>
            <person name="Sharpton T.J."/>
            <person name="Stajich J.E."/>
            <person name="Rounsley S.D."/>
            <person name="Gardner M.J."/>
            <person name="Wortman J.R."/>
            <person name="Jordar V.S."/>
            <person name="Maiti R."/>
            <person name="Kodira C.D."/>
            <person name="Neafsey D.E."/>
            <person name="Zeng Q."/>
            <person name="Hung C.-Y."/>
            <person name="McMahan C."/>
            <person name="Muszewska A."/>
            <person name="Grynberg M."/>
            <person name="Mandel M.A."/>
            <person name="Kellner E.M."/>
            <person name="Barker B.M."/>
            <person name="Galgiani J.N."/>
            <person name="Orbach M.J."/>
            <person name="Kirkland T.N."/>
            <person name="Cole G.T."/>
            <person name="Henn M.R."/>
            <person name="Birren B.W."/>
            <person name="Taylor J.W."/>
        </authorList>
    </citation>
    <scope>NUCLEOTIDE SEQUENCE [LARGE SCALE GENOMIC DNA]</scope>
    <source>
        <strain evidence="3">RS</strain>
    </source>
</reference>
<keyword evidence="3" id="KW-1185">Reference proteome</keyword>
<dbReference type="OMA" id="KHIMINT"/>
<dbReference type="InParanoid" id="J3K3H2"/>